<evidence type="ECO:0000256" key="2">
    <source>
        <dbReference type="ARBA" id="ARBA00022967"/>
    </source>
</evidence>
<dbReference type="RefSeq" id="WP_206985497.1">
    <property type="nucleotide sequence ID" value="NZ_JAFLQZ010000012.1"/>
</dbReference>
<dbReference type="Proteomes" id="UP000664144">
    <property type="component" value="Unassembled WGS sequence"/>
</dbReference>
<evidence type="ECO:0000313" key="5">
    <source>
        <dbReference type="EMBL" id="MBO0359535.1"/>
    </source>
</evidence>
<feature type="non-terminal residue" evidence="5">
    <location>
        <position position="103"/>
    </location>
</feature>
<dbReference type="PANTHER" id="PTHR42794">
    <property type="entry name" value="HEMIN IMPORT ATP-BINDING PROTEIN HMUV"/>
    <property type="match status" value="1"/>
</dbReference>
<feature type="domain" description="ABC transporter" evidence="4">
    <location>
        <begin position="17"/>
        <end position="92"/>
    </location>
</feature>
<dbReference type="SUPFAM" id="SSF52540">
    <property type="entry name" value="P-loop containing nucleoside triphosphate hydrolases"/>
    <property type="match status" value="1"/>
</dbReference>
<reference evidence="5" key="1">
    <citation type="submission" date="2021-03" db="EMBL/GenBank/DDBJ databases">
        <authorList>
            <person name="Kim M.K."/>
        </authorList>
    </citation>
    <scope>NUCLEOTIDE SEQUENCE</scope>
    <source>
        <strain evidence="5">BT186</strain>
    </source>
</reference>
<proteinExistence type="predicted"/>
<dbReference type="Pfam" id="PF00005">
    <property type="entry name" value="ABC_tran"/>
    <property type="match status" value="1"/>
</dbReference>
<evidence type="ECO:0000256" key="3">
    <source>
        <dbReference type="ARBA" id="ARBA00037066"/>
    </source>
</evidence>
<sequence>MLQVNQASYTIEGKTLLHHATLECRPGEVTVLLGPNGAGKTTLLRLLAGLYPPSTGQVLLDGRPLSGFDSTQLARQRPVMSQEIHLAFPLSVQDVVLMGRYPH</sequence>
<dbReference type="InterPro" id="IPR027417">
    <property type="entry name" value="P-loop_NTPase"/>
</dbReference>
<keyword evidence="5" id="KW-0067">ATP-binding</keyword>
<keyword evidence="2" id="KW-1278">Translocase</keyword>
<comment type="function">
    <text evidence="3">Part of the ABC transporter complex HmuTUV involved in hemin import. Responsible for energy coupling to the transport system.</text>
</comment>
<keyword evidence="6" id="KW-1185">Reference proteome</keyword>
<dbReference type="Gene3D" id="3.40.50.300">
    <property type="entry name" value="P-loop containing nucleotide triphosphate hydrolases"/>
    <property type="match status" value="1"/>
</dbReference>
<evidence type="ECO:0000313" key="6">
    <source>
        <dbReference type="Proteomes" id="UP000664144"/>
    </source>
</evidence>
<dbReference type="EMBL" id="JAFLQZ010000012">
    <property type="protein sequence ID" value="MBO0359535.1"/>
    <property type="molecule type" value="Genomic_DNA"/>
</dbReference>
<keyword evidence="1" id="KW-0813">Transport</keyword>
<dbReference type="GO" id="GO:0005524">
    <property type="term" value="F:ATP binding"/>
    <property type="evidence" value="ECO:0007669"/>
    <property type="project" value="UniProtKB-KW"/>
</dbReference>
<dbReference type="PANTHER" id="PTHR42794:SF1">
    <property type="entry name" value="HEMIN IMPORT ATP-BINDING PROTEIN HMUV"/>
    <property type="match status" value="1"/>
</dbReference>
<protein>
    <submittedName>
        <fullName evidence="5">ATP-binding cassette domain-containing protein</fullName>
    </submittedName>
</protein>
<dbReference type="InterPro" id="IPR003439">
    <property type="entry name" value="ABC_transporter-like_ATP-bd"/>
</dbReference>
<gene>
    <name evidence="5" type="ORF">J0X19_16365</name>
</gene>
<dbReference type="GO" id="GO:0016887">
    <property type="term" value="F:ATP hydrolysis activity"/>
    <property type="evidence" value="ECO:0007669"/>
    <property type="project" value="InterPro"/>
</dbReference>
<accession>A0A939EXX8</accession>
<keyword evidence="5" id="KW-0547">Nucleotide-binding</keyword>
<evidence type="ECO:0000256" key="1">
    <source>
        <dbReference type="ARBA" id="ARBA00022448"/>
    </source>
</evidence>
<evidence type="ECO:0000259" key="4">
    <source>
        <dbReference type="Pfam" id="PF00005"/>
    </source>
</evidence>
<dbReference type="AlphaFoldDB" id="A0A939EXX8"/>
<comment type="caution">
    <text evidence="5">The sequence shown here is derived from an EMBL/GenBank/DDBJ whole genome shotgun (WGS) entry which is preliminary data.</text>
</comment>
<organism evidence="5 6">
    <name type="scientific">Hymenobacter telluris</name>
    <dbReference type="NCBI Taxonomy" id="2816474"/>
    <lineage>
        <taxon>Bacteria</taxon>
        <taxon>Pseudomonadati</taxon>
        <taxon>Bacteroidota</taxon>
        <taxon>Cytophagia</taxon>
        <taxon>Cytophagales</taxon>
        <taxon>Hymenobacteraceae</taxon>
        <taxon>Hymenobacter</taxon>
    </lineage>
</organism>
<name>A0A939EXX8_9BACT</name>